<dbReference type="PANTHER" id="PTHR12618:SF20">
    <property type="entry name" value="PHD AND RING FINGER DOMAIN-CONTAINING PROTEIN 1"/>
    <property type="match status" value="1"/>
</dbReference>
<dbReference type="Gene3D" id="2.60.200.20">
    <property type="match status" value="1"/>
</dbReference>
<feature type="region of interest" description="Disordered" evidence="5">
    <location>
        <begin position="907"/>
        <end position="932"/>
    </location>
</feature>
<dbReference type="EMBL" id="KL662107">
    <property type="protein sequence ID" value="KFM24344.1"/>
    <property type="molecule type" value="Genomic_DNA"/>
</dbReference>
<feature type="compositionally biased region" description="Basic and acidic residues" evidence="5">
    <location>
        <begin position="1036"/>
        <end position="1049"/>
    </location>
</feature>
<feature type="region of interest" description="Disordered" evidence="5">
    <location>
        <begin position="990"/>
        <end position="1056"/>
    </location>
</feature>
<dbReference type="RefSeq" id="XP_011397232.1">
    <property type="nucleotide sequence ID" value="XM_011398930.1"/>
</dbReference>
<dbReference type="PROSITE" id="PS50016">
    <property type="entry name" value="ZF_PHD_2"/>
    <property type="match status" value="1"/>
</dbReference>
<dbReference type="Pfam" id="PF00498">
    <property type="entry name" value="FHA"/>
    <property type="match status" value="1"/>
</dbReference>
<keyword evidence="9" id="KW-1185">Reference proteome</keyword>
<reference evidence="8 9" key="1">
    <citation type="journal article" date="2014" name="BMC Genomics">
        <title>Oil accumulation mechanisms of the oleaginous microalga Chlorella protothecoides revealed through its genome, transcriptomes, and proteomes.</title>
        <authorList>
            <person name="Gao C."/>
            <person name="Wang Y."/>
            <person name="Shen Y."/>
            <person name="Yan D."/>
            <person name="He X."/>
            <person name="Dai J."/>
            <person name="Wu Q."/>
        </authorList>
    </citation>
    <scope>NUCLEOTIDE SEQUENCE [LARGE SCALE GENOMIC DNA]</scope>
    <source>
        <strain evidence="8 9">0710</strain>
    </source>
</reference>
<dbReference type="InterPro" id="IPR011011">
    <property type="entry name" value="Znf_FYVE_PHD"/>
</dbReference>
<feature type="compositionally biased region" description="Low complexity" evidence="5">
    <location>
        <begin position="174"/>
        <end position="189"/>
    </location>
</feature>
<proteinExistence type="predicted"/>
<dbReference type="SUPFAM" id="SSF49879">
    <property type="entry name" value="SMAD/FHA domain"/>
    <property type="match status" value="1"/>
</dbReference>
<dbReference type="SMART" id="SM00249">
    <property type="entry name" value="PHD"/>
    <property type="match status" value="1"/>
</dbReference>
<dbReference type="OrthoDB" id="515991at2759"/>
<dbReference type="InterPro" id="IPR013083">
    <property type="entry name" value="Znf_RING/FYVE/PHD"/>
</dbReference>
<evidence type="ECO:0000256" key="5">
    <source>
        <dbReference type="SAM" id="MobiDB-lite"/>
    </source>
</evidence>
<feature type="domain" description="FHA" evidence="6">
    <location>
        <begin position="28"/>
        <end position="77"/>
    </location>
</feature>
<organism evidence="8 9">
    <name type="scientific">Auxenochlorella protothecoides</name>
    <name type="common">Green microalga</name>
    <name type="synonym">Chlorella protothecoides</name>
    <dbReference type="NCBI Taxonomy" id="3075"/>
    <lineage>
        <taxon>Eukaryota</taxon>
        <taxon>Viridiplantae</taxon>
        <taxon>Chlorophyta</taxon>
        <taxon>core chlorophytes</taxon>
        <taxon>Trebouxiophyceae</taxon>
        <taxon>Chlorellales</taxon>
        <taxon>Chlorellaceae</taxon>
        <taxon>Auxenochlorella</taxon>
    </lineage>
</organism>
<dbReference type="PANTHER" id="PTHR12618">
    <property type="entry name" value="PHD AND RING FINGER DOMAIN-CONTAINING PROTEIN 1"/>
    <property type="match status" value="1"/>
</dbReference>
<evidence type="ECO:0000256" key="3">
    <source>
        <dbReference type="ARBA" id="ARBA00022833"/>
    </source>
</evidence>
<protein>
    <submittedName>
        <fullName evidence="8">Bromodomain adjacent to zinc finger domain protein 2A</fullName>
    </submittedName>
</protein>
<feature type="compositionally biased region" description="Low complexity" evidence="5">
    <location>
        <begin position="403"/>
        <end position="415"/>
    </location>
</feature>
<dbReference type="KEGG" id="apro:F751_3062"/>
<feature type="compositionally biased region" description="Low complexity" evidence="5">
    <location>
        <begin position="603"/>
        <end position="631"/>
    </location>
</feature>
<dbReference type="Proteomes" id="UP000028924">
    <property type="component" value="Unassembled WGS sequence"/>
</dbReference>
<dbReference type="SUPFAM" id="SSF57903">
    <property type="entry name" value="FYVE/PHD zinc finger"/>
    <property type="match status" value="1"/>
</dbReference>
<dbReference type="STRING" id="3075.A0A087SF40"/>
<dbReference type="PROSITE" id="PS50006">
    <property type="entry name" value="FHA_DOMAIN"/>
    <property type="match status" value="1"/>
</dbReference>
<keyword evidence="1" id="KW-0479">Metal-binding</keyword>
<name>A0A087SF40_AUXPR</name>
<evidence type="ECO:0000259" key="6">
    <source>
        <dbReference type="PROSITE" id="PS50006"/>
    </source>
</evidence>
<dbReference type="InterPro" id="IPR001965">
    <property type="entry name" value="Znf_PHD"/>
</dbReference>
<dbReference type="Gene3D" id="3.30.40.10">
    <property type="entry name" value="Zinc/RING finger domain, C3HC4 (zinc finger)"/>
    <property type="match status" value="1"/>
</dbReference>
<feature type="compositionally biased region" description="Basic and acidic residues" evidence="5">
    <location>
        <begin position="1004"/>
        <end position="1021"/>
    </location>
</feature>
<dbReference type="CDD" id="cd22673">
    <property type="entry name" value="FHA_Ki67"/>
    <property type="match status" value="1"/>
</dbReference>
<dbReference type="CDD" id="cd15545">
    <property type="entry name" value="PHD_BAZ2A_like"/>
    <property type="match status" value="1"/>
</dbReference>
<evidence type="ECO:0000256" key="2">
    <source>
        <dbReference type="ARBA" id="ARBA00022771"/>
    </source>
</evidence>
<feature type="domain" description="PHD-type" evidence="7">
    <location>
        <begin position="935"/>
        <end position="985"/>
    </location>
</feature>
<evidence type="ECO:0000313" key="9">
    <source>
        <dbReference type="Proteomes" id="UP000028924"/>
    </source>
</evidence>
<evidence type="ECO:0000259" key="7">
    <source>
        <dbReference type="PROSITE" id="PS50016"/>
    </source>
</evidence>
<dbReference type="InterPro" id="IPR000253">
    <property type="entry name" value="FHA_dom"/>
</dbReference>
<keyword evidence="3" id="KW-0862">Zinc</keyword>
<dbReference type="Pfam" id="PF00628">
    <property type="entry name" value="PHD"/>
    <property type="match status" value="1"/>
</dbReference>
<dbReference type="InterPro" id="IPR008984">
    <property type="entry name" value="SMAD_FHA_dom_sf"/>
</dbReference>
<feature type="region of interest" description="Disordered" evidence="5">
    <location>
        <begin position="595"/>
        <end position="631"/>
    </location>
</feature>
<dbReference type="AlphaFoldDB" id="A0A087SF40"/>
<dbReference type="InterPro" id="IPR019787">
    <property type="entry name" value="Znf_PHD-finger"/>
</dbReference>
<evidence type="ECO:0000313" key="8">
    <source>
        <dbReference type="EMBL" id="KFM24344.1"/>
    </source>
</evidence>
<dbReference type="GO" id="GO:0008270">
    <property type="term" value="F:zinc ion binding"/>
    <property type="evidence" value="ECO:0007669"/>
    <property type="project" value="UniProtKB-KW"/>
</dbReference>
<feature type="region of interest" description="Disordered" evidence="5">
    <location>
        <begin position="113"/>
        <end position="243"/>
    </location>
</feature>
<evidence type="ECO:0000256" key="1">
    <source>
        <dbReference type="ARBA" id="ARBA00022723"/>
    </source>
</evidence>
<accession>A0A087SF40</accession>
<feature type="region of interest" description="Disordered" evidence="5">
    <location>
        <begin position="367"/>
        <end position="453"/>
    </location>
</feature>
<gene>
    <name evidence="8" type="ORF">F751_3062</name>
</gene>
<dbReference type="eggNOG" id="KOG1245">
    <property type="taxonomic scope" value="Eukaryota"/>
</dbReference>
<dbReference type="InterPro" id="IPR047157">
    <property type="entry name" value="PHRF1/Atg35"/>
</dbReference>
<dbReference type="SMART" id="SM00240">
    <property type="entry name" value="FHA"/>
    <property type="match status" value="1"/>
</dbReference>
<keyword evidence="2 4" id="KW-0863">Zinc-finger</keyword>
<sequence length="1056" mass="107126">MSISYGRLLIVGREGAPEVEFPLDKKLVLIGRDQSCDIWIRNRTISRKHAEVFVDDAGAVFINSLGQDPVCLNSQPVTSPQELFSGDRIEVRLDDRTRTFFFQGDEETIKVQAPTRALQQANRAVPQAARASPKPASARKRTRASLGPSGKEDVAPASPGRGPGPAKRRGLRKAAGSAQADVQAASDAGPPALLPETAPGAEPAVPAQGTRDAGLKSPRQPGAASSPLMTLKTGRKTPKSTVRRKSVRFQAEAGGTPEGAPADVTITLHLRRGGLVRAVDVDGALDTLAFSEWGLGSMPAEGRGAGAGRSVVEAGAAGGDGSEEGLPAFEDGQPEAGEGRVPPGALTAAGNQPGEALLALTFPASASSGNNETGTVADPASVLSPSDPIWTSGAPSQTPATQLRRLLPGTLPTPGSRFSFGTPTPLRAASGSPLTAGDATPGRSSVVQPAAATPARSSVVQPAAATPARSSVVQPAAATPAAVMPGGLQAPAPTPATGRAPGTAARSGGRLDAAAVAEALAGVIGSGDVTVHMPASLLTPRTGVQGQAYALTITPLPATVTSHAAQPSTARARSRLSLGVAQRALDVTEEVMSVQQMGEGQGSPPATVAATAASTPKGESSAATSEAAAQPSPLLAPLVRALEWQLRQAEGATRAANARAERFRKTARALESALLRERSRRLQLEAVVRAALAAEVGAATAGDEDEAMDEVVADEGSEPGVAEAQEVDPPAAQQQRVVVVGSTAVPEPSHTVLAGAVRVVRTSPPLGVPSATTPTVRTLPGAARVCRPATGPADAPPAPPSTVVVLRPTQGAPPASAGPSTVWRRGASSARRSLAGVAVPEWLHGEEDALFYASLSSRLAELGGDVSGAEEPAGGAGVPAEVDDEVAAVQAEATVATMEEATVAVGEATSAAPAPPRESAEQGPDPAANSGSEAGEFCAVCGSSQEGDVLLLCDACDAACHLACARPRLQAVPSGDWFCGECSAAEVAEEEAKGARSTPARARRREEAKPAGRRGRGEAEPTVRSAVAKAASRRSTRSEAGKDEADTAQKRRTRRG</sequence>
<feature type="compositionally biased region" description="Basic residues" evidence="5">
    <location>
        <begin position="233"/>
        <end position="243"/>
    </location>
</feature>
<dbReference type="GeneID" id="23614453"/>
<evidence type="ECO:0000256" key="4">
    <source>
        <dbReference type="PROSITE-ProRule" id="PRU00146"/>
    </source>
</evidence>